<accession>A0A6J4LVM6</accession>
<organism evidence="3">
    <name type="scientific">uncultured Lysobacter sp</name>
    <dbReference type="NCBI Taxonomy" id="271060"/>
    <lineage>
        <taxon>Bacteria</taxon>
        <taxon>Pseudomonadati</taxon>
        <taxon>Pseudomonadota</taxon>
        <taxon>Gammaproteobacteria</taxon>
        <taxon>Lysobacterales</taxon>
        <taxon>Lysobacteraceae</taxon>
        <taxon>Lysobacter</taxon>
        <taxon>environmental samples</taxon>
    </lineage>
</organism>
<dbReference type="PANTHER" id="PTHR38690:SF1">
    <property type="entry name" value="PROTEASE"/>
    <property type="match status" value="1"/>
</dbReference>
<dbReference type="InterPro" id="IPR025263">
    <property type="entry name" value="YhdP_central"/>
</dbReference>
<evidence type="ECO:0000259" key="2">
    <source>
        <dbReference type="Pfam" id="PF13116"/>
    </source>
</evidence>
<dbReference type="Pfam" id="PF13116">
    <property type="entry name" value="YhdP"/>
    <property type="match status" value="1"/>
</dbReference>
<dbReference type="InterPro" id="IPR011836">
    <property type="entry name" value="YhdP"/>
</dbReference>
<reference evidence="3" key="1">
    <citation type="submission" date="2020-02" db="EMBL/GenBank/DDBJ databases">
        <authorList>
            <person name="Meier V. D."/>
        </authorList>
    </citation>
    <scope>NUCLEOTIDE SEQUENCE</scope>
    <source>
        <strain evidence="3">AVDCRST_MAG71</strain>
    </source>
</reference>
<gene>
    <name evidence="3" type="ORF">AVDCRST_MAG71-2323</name>
</gene>
<proteinExistence type="predicted"/>
<sequence length="1290" mass="135922">MHILRRHLRLLRRTLGFAVAALLILSAVILGVANEVLPLAERHPDKIAAWLSERAGRTVAFDGVRTAWTRRGPLLQLDNLRVGDGPQPLAIGDTEMLVSLYAGLLPGQALTELRLRGVDLTLERLADGRWRVRGLPGQDRAATDDPLAALEGLGELQVIGGRLTVSAPALGIQARIPRIDLRLRVDEARVRSGVRVWPRLAGQPVDGALELQRRTGTGELYAAADSMQLADWAPLLQLAGVRVQGGQGEMRVWSRLRAHRVEQVQVQSELRDVTLQGAPLDGARAQAGFARIDATARWQLVDGGWHADVPRLRLAGPGTVQTLDGLTFAGGRTVALRAAEIDAAPLIALAALSDRLSPELRRWIRAAQPQLKLHAVEISRGPGGSLRGDSRISGLGFRAVGGAPGMHGLAGTLKGDAAAVSLDLDDRAAVRLDWPRAFGVPHAIRLGGAVTGWREDRGWRVASQSVRVAGDGFAVSARGGLHWSGDGTRPVIDLAADVEEGSVPVAKRFWIRHVMPATLVQWLDNALLAGRIERGRALLSGDLDDWPFAGGNGRFEAAAHIADATLKFQPGWPAAEDLDADVRFLGDGFKVSNATARLGTVRVDRLEGDVDHYAGGRLLVRAGSRTDAGELLTLLRSSPLEAAQRDTFANLGARGPADATLDLELPLRKTAPLSIAGTLALENAQLSDRRWDLAFTGVRGTARYSATGFNAEGLQVQHDGAPGRLALRAGPGHVRDASNLFEASLDAAVRADELIDRAPAELAWLKPRLDGRSNWSIGIVIPRVSGNAPVSTVLQLRSNLVGTALELPAPLNKAPGTPLWTTVETPLPLGSGDVRIGFGQVAAIRARSGQGRSGVRVVLGSGEVDEAPPPHGLVATGRSTAIDAIEWIALAHGGSGKGAGGGLPLERIDVTAQRLNLLGGSFPNARVVVAPAAGGSTAVRVEGTGLQGALLIPAGKNAIVSGRFERLHWRLASAGAAPAQARALASPSAPPVAPPGSTQSADASFSPAAVPPLAFDIDDLRVGDARLGSARLRTRQTATGMRIEQLQARSRQQQLEMTGDWSGQGATARTRFDATLESGDFGALMAALGYGGRLGGGKGSVQLKAGWPGSPADFRLATMQGSLELDARDGRLLEVEPGAGRVLGLLSLAELPRRLTLDFRDFFSKGFSFNRMEGSVRFANAMARSEDLRIDGPAASIEIRGSANLAAQRFDQTVEVQPKSGNLLTAVGALAGGPVGAALGAAANAVLRKPLGQLGARTYRVTGPWRDPKVEVLGREQGRAPDVAQAPPPG</sequence>
<dbReference type="PANTHER" id="PTHR38690">
    <property type="entry name" value="PROTEASE-RELATED"/>
    <property type="match status" value="1"/>
</dbReference>
<name>A0A6J4LVM6_9GAMM</name>
<feature type="region of interest" description="Disordered" evidence="1">
    <location>
        <begin position="985"/>
        <end position="1005"/>
    </location>
</feature>
<protein>
    <submittedName>
        <fullName evidence="3">FIG005080: Possible exported protein</fullName>
    </submittedName>
</protein>
<feature type="region of interest" description="Disordered" evidence="1">
    <location>
        <begin position="1271"/>
        <end position="1290"/>
    </location>
</feature>
<evidence type="ECO:0000313" key="3">
    <source>
        <dbReference type="EMBL" id="CAA9342122.1"/>
    </source>
</evidence>
<feature type="domain" description="YhdP central" evidence="2">
    <location>
        <begin position="8"/>
        <end position="1270"/>
    </location>
</feature>
<evidence type="ECO:0000256" key="1">
    <source>
        <dbReference type="SAM" id="MobiDB-lite"/>
    </source>
</evidence>
<dbReference type="EMBL" id="CADCUA010000530">
    <property type="protein sequence ID" value="CAA9342122.1"/>
    <property type="molecule type" value="Genomic_DNA"/>
</dbReference>
<dbReference type="NCBIfam" id="TIGR02099">
    <property type="entry name" value="YhdP family protein"/>
    <property type="match status" value="1"/>
</dbReference>